<evidence type="ECO:0000313" key="4">
    <source>
        <dbReference type="Proteomes" id="UP000594261"/>
    </source>
</evidence>
<reference evidence="3 4" key="1">
    <citation type="journal article" date="2016" name="G3 (Bethesda)">
        <title>First Draft Assembly and Annotation of the Genome of a California Endemic Oak Quercus lobata Nee (Fagaceae).</title>
        <authorList>
            <person name="Sork V.L."/>
            <person name="Fitz-Gibbon S.T."/>
            <person name="Puiu D."/>
            <person name="Crepeau M."/>
            <person name="Gugger P.F."/>
            <person name="Sherman R."/>
            <person name="Stevens K."/>
            <person name="Langley C.H."/>
            <person name="Pellegrini M."/>
            <person name="Salzberg S.L."/>
        </authorList>
    </citation>
    <scope>NUCLEOTIDE SEQUENCE [LARGE SCALE GENOMIC DNA]</scope>
    <source>
        <strain evidence="3 4">cv. SW786</strain>
    </source>
</reference>
<evidence type="ECO:0000256" key="1">
    <source>
        <dbReference type="ARBA" id="ARBA00007447"/>
    </source>
</evidence>
<dbReference type="Pfam" id="PF14543">
    <property type="entry name" value="TAXi_N"/>
    <property type="match status" value="1"/>
</dbReference>
<evidence type="ECO:0000313" key="3">
    <source>
        <dbReference type="EnsemblPlants" id="QL10p007909:mrna"/>
    </source>
</evidence>
<evidence type="ECO:0000259" key="2">
    <source>
        <dbReference type="PROSITE" id="PS51767"/>
    </source>
</evidence>
<comment type="similarity">
    <text evidence="1">Belongs to the peptidase A1 family.</text>
</comment>
<dbReference type="Proteomes" id="UP000594261">
    <property type="component" value="Chromosome 10"/>
</dbReference>
<dbReference type="EMBL" id="LRBV02000010">
    <property type="status" value="NOT_ANNOTATED_CDS"/>
    <property type="molecule type" value="Genomic_DNA"/>
</dbReference>
<proteinExistence type="inferred from homology"/>
<feature type="domain" description="Peptidase A1" evidence="2">
    <location>
        <begin position="33"/>
        <end position="101"/>
    </location>
</feature>
<dbReference type="InterPro" id="IPR033121">
    <property type="entry name" value="PEPTIDASE_A1"/>
</dbReference>
<dbReference type="InterPro" id="IPR021109">
    <property type="entry name" value="Peptidase_aspartic_dom_sf"/>
</dbReference>
<organism evidence="3 4">
    <name type="scientific">Quercus lobata</name>
    <name type="common">Valley oak</name>
    <dbReference type="NCBI Taxonomy" id="97700"/>
    <lineage>
        <taxon>Eukaryota</taxon>
        <taxon>Viridiplantae</taxon>
        <taxon>Streptophyta</taxon>
        <taxon>Embryophyta</taxon>
        <taxon>Tracheophyta</taxon>
        <taxon>Spermatophyta</taxon>
        <taxon>Magnoliopsida</taxon>
        <taxon>eudicotyledons</taxon>
        <taxon>Gunneridae</taxon>
        <taxon>Pentapetalae</taxon>
        <taxon>rosids</taxon>
        <taxon>fabids</taxon>
        <taxon>Fagales</taxon>
        <taxon>Fagaceae</taxon>
        <taxon>Quercus</taxon>
    </lineage>
</organism>
<dbReference type="SUPFAM" id="SSF50630">
    <property type="entry name" value="Acid proteases"/>
    <property type="match status" value="1"/>
</dbReference>
<dbReference type="InParanoid" id="A0A7N2MNL8"/>
<name>A0A7N2MNL8_QUELO</name>
<keyword evidence="4" id="KW-1185">Reference proteome</keyword>
<dbReference type="PROSITE" id="PS51767">
    <property type="entry name" value="PEPTIDASE_A1"/>
    <property type="match status" value="1"/>
</dbReference>
<dbReference type="InterPro" id="IPR032861">
    <property type="entry name" value="TAXi_N"/>
</dbReference>
<sequence>MLQKEEFKATSSNYDDQRTMFTASLYDKLNGIHVAFFMVGDPPQRQALLIDIGNDLLWVQCQPCITTSYVVQWNPEATASFWCHNGCGLSGAEHGDGCTVG</sequence>
<dbReference type="Gene3D" id="2.40.70.10">
    <property type="entry name" value="Acid Proteases"/>
    <property type="match status" value="1"/>
</dbReference>
<accession>A0A7N2MNL8</accession>
<protein>
    <recommendedName>
        <fullName evidence="2">Peptidase A1 domain-containing protein</fullName>
    </recommendedName>
</protein>
<reference evidence="3" key="2">
    <citation type="submission" date="2021-01" db="UniProtKB">
        <authorList>
            <consortium name="EnsemblPlants"/>
        </authorList>
    </citation>
    <scope>IDENTIFICATION</scope>
</reference>
<dbReference type="Gramene" id="QL10p007909:mrna">
    <property type="protein sequence ID" value="QL10p007909:mrna"/>
    <property type="gene ID" value="QL10p007909"/>
</dbReference>
<dbReference type="EnsemblPlants" id="QL10p007909:mrna">
    <property type="protein sequence ID" value="QL10p007909:mrna"/>
    <property type="gene ID" value="QL10p007909"/>
</dbReference>
<dbReference type="AlphaFoldDB" id="A0A7N2MNL8"/>